<proteinExistence type="predicted"/>
<evidence type="ECO:0000313" key="1">
    <source>
        <dbReference type="EMBL" id="JAH37383.1"/>
    </source>
</evidence>
<sequence>MNYNFIHTYIMQALNGIKRSIKKILATVFTKGIFHTSQWRAVCV</sequence>
<dbReference type="EMBL" id="GBXM01071194">
    <property type="protein sequence ID" value="JAH37383.1"/>
    <property type="molecule type" value="Transcribed_RNA"/>
</dbReference>
<reference evidence="1" key="2">
    <citation type="journal article" date="2015" name="Fish Shellfish Immunol.">
        <title>Early steps in the European eel (Anguilla anguilla)-Vibrio vulnificus interaction in the gills: Role of the RtxA13 toxin.</title>
        <authorList>
            <person name="Callol A."/>
            <person name="Pajuelo D."/>
            <person name="Ebbesson L."/>
            <person name="Teles M."/>
            <person name="MacKenzie S."/>
            <person name="Amaro C."/>
        </authorList>
    </citation>
    <scope>NUCLEOTIDE SEQUENCE</scope>
</reference>
<name>A0A0E9SA50_ANGAN</name>
<organism evidence="1">
    <name type="scientific">Anguilla anguilla</name>
    <name type="common">European freshwater eel</name>
    <name type="synonym">Muraena anguilla</name>
    <dbReference type="NCBI Taxonomy" id="7936"/>
    <lineage>
        <taxon>Eukaryota</taxon>
        <taxon>Metazoa</taxon>
        <taxon>Chordata</taxon>
        <taxon>Craniata</taxon>
        <taxon>Vertebrata</taxon>
        <taxon>Euteleostomi</taxon>
        <taxon>Actinopterygii</taxon>
        <taxon>Neopterygii</taxon>
        <taxon>Teleostei</taxon>
        <taxon>Anguilliformes</taxon>
        <taxon>Anguillidae</taxon>
        <taxon>Anguilla</taxon>
    </lineage>
</organism>
<dbReference type="AlphaFoldDB" id="A0A0E9SA50"/>
<accession>A0A0E9SA50</accession>
<reference evidence="1" key="1">
    <citation type="submission" date="2014-11" db="EMBL/GenBank/DDBJ databases">
        <authorList>
            <person name="Amaro Gonzalez C."/>
        </authorList>
    </citation>
    <scope>NUCLEOTIDE SEQUENCE</scope>
</reference>
<protein>
    <submittedName>
        <fullName evidence="1">Uncharacterized protein</fullName>
    </submittedName>
</protein>